<dbReference type="AlphaFoldDB" id="A0A2T3J788"/>
<dbReference type="SUPFAM" id="SSF55298">
    <property type="entry name" value="YjgF-like"/>
    <property type="match status" value="1"/>
</dbReference>
<protein>
    <submittedName>
        <fullName evidence="1">Uncharacterized protein</fullName>
    </submittedName>
</protein>
<keyword evidence="2" id="KW-1185">Reference proteome</keyword>
<comment type="caution">
    <text evidence="1">The sequence shown here is derived from an EMBL/GenBank/DDBJ whole genome shotgun (WGS) entry which is preliminary data.</text>
</comment>
<evidence type="ECO:0000313" key="1">
    <source>
        <dbReference type="EMBL" id="PSU44587.1"/>
    </source>
</evidence>
<accession>A0A2T3J788</accession>
<dbReference type="InterPro" id="IPR035959">
    <property type="entry name" value="RutC-like_sf"/>
</dbReference>
<evidence type="ECO:0000313" key="2">
    <source>
        <dbReference type="Proteomes" id="UP000240987"/>
    </source>
</evidence>
<gene>
    <name evidence="1" type="ORF">C9J12_26605</name>
</gene>
<organism evidence="1 2">
    <name type="scientific">Photobacterium frigidiphilum</name>
    <dbReference type="NCBI Taxonomy" id="264736"/>
    <lineage>
        <taxon>Bacteria</taxon>
        <taxon>Pseudomonadati</taxon>
        <taxon>Pseudomonadota</taxon>
        <taxon>Gammaproteobacteria</taxon>
        <taxon>Vibrionales</taxon>
        <taxon>Vibrionaceae</taxon>
        <taxon>Photobacterium</taxon>
    </lineage>
</organism>
<proteinExistence type="predicted"/>
<dbReference type="EMBL" id="PYMJ01000047">
    <property type="protein sequence ID" value="PSU44587.1"/>
    <property type="molecule type" value="Genomic_DNA"/>
</dbReference>
<dbReference type="Proteomes" id="UP000240987">
    <property type="component" value="Unassembled WGS sequence"/>
</dbReference>
<sequence>MVTDRIRVPIKWQSTGRHYQSGVTAARRDKLISCNPEEPFHDAFYKLGAYLTAVGLTYDDILEMTTF</sequence>
<reference evidence="1 2" key="1">
    <citation type="submission" date="2018-01" db="EMBL/GenBank/DDBJ databases">
        <title>Whole genome sequencing of Histamine producing bacteria.</title>
        <authorList>
            <person name="Butler K."/>
        </authorList>
    </citation>
    <scope>NUCLEOTIDE SEQUENCE [LARGE SCALE GENOMIC DNA]</scope>
    <source>
        <strain evidence="1 2">JCM 12947</strain>
    </source>
</reference>
<name>A0A2T3J788_9GAMM</name>